<gene>
    <name evidence="1" type="ordered locus">Lcho_4148</name>
</gene>
<evidence type="ECO:0000313" key="2">
    <source>
        <dbReference type="Proteomes" id="UP000001693"/>
    </source>
</evidence>
<dbReference type="KEGG" id="lch:Lcho_4148"/>
<protein>
    <recommendedName>
        <fullName evidence="3">Lipoprotein</fullName>
    </recommendedName>
</protein>
<dbReference type="HOGENOM" id="CLU_2357816_0_0_4"/>
<keyword evidence="2" id="KW-1185">Reference proteome</keyword>
<evidence type="ECO:0008006" key="3">
    <source>
        <dbReference type="Google" id="ProtNLM"/>
    </source>
</evidence>
<accession>B1XXT1</accession>
<sequence length="97" mass="10167">MSLRTAVLLLTCTICTGCDDGYLRGAVSKSPDGKTYLAVVDDNGGQCGPIKVDGAVWSYPIGQAVPISPGVHTIECGAGLSFEIPKGVIFKFDYWGP</sequence>
<dbReference type="EMBL" id="CP001013">
    <property type="protein sequence ID" value="ACB36400.1"/>
    <property type="molecule type" value="Genomic_DNA"/>
</dbReference>
<organism evidence="1 2">
    <name type="scientific">Leptothrix cholodnii (strain ATCC 51168 / LMG 8142 / SP-6)</name>
    <name type="common">Leptothrix discophora (strain SP-6)</name>
    <dbReference type="NCBI Taxonomy" id="395495"/>
    <lineage>
        <taxon>Bacteria</taxon>
        <taxon>Pseudomonadati</taxon>
        <taxon>Pseudomonadota</taxon>
        <taxon>Betaproteobacteria</taxon>
        <taxon>Burkholderiales</taxon>
        <taxon>Sphaerotilaceae</taxon>
        <taxon>Leptothrix</taxon>
    </lineage>
</organism>
<dbReference type="STRING" id="395495.Lcho_4148"/>
<reference evidence="1 2" key="1">
    <citation type="submission" date="2008-03" db="EMBL/GenBank/DDBJ databases">
        <title>Complete sequence of Leptothrix cholodnii SP-6.</title>
        <authorList>
            <consortium name="US DOE Joint Genome Institute"/>
            <person name="Copeland A."/>
            <person name="Lucas S."/>
            <person name="Lapidus A."/>
            <person name="Glavina del Rio T."/>
            <person name="Dalin E."/>
            <person name="Tice H."/>
            <person name="Bruce D."/>
            <person name="Goodwin L."/>
            <person name="Pitluck S."/>
            <person name="Chertkov O."/>
            <person name="Brettin T."/>
            <person name="Detter J.C."/>
            <person name="Han C."/>
            <person name="Kuske C.R."/>
            <person name="Schmutz J."/>
            <person name="Larimer F."/>
            <person name="Land M."/>
            <person name="Hauser L."/>
            <person name="Kyrpides N."/>
            <person name="Lykidis A."/>
            <person name="Emerson D."/>
            <person name="Richardson P."/>
        </authorList>
    </citation>
    <scope>NUCLEOTIDE SEQUENCE [LARGE SCALE GENOMIC DNA]</scope>
    <source>
        <strain evidence="2">ATCC 51168 / LMG 8142 / SP-6</strain>
    </source>
</reference>
<evidence type="ECO:0000313" key="1">
    <source>
        <dbReference type="EMBL" id="ACB36400.1"/>
    </source>
</evidence>
<dbReference type="AlphaFoldDB" id="B1XXT1"/>
<proteinExistence type="predicted"/>
<name>B1XXT1_LEPCP</name>
<dbReference type="eggNOG" id="ENOG5033299">
    <property type="taxonomic scope" value="Bacteria"/>
</dbReference>
<dbReference type="Proteomes" id="UP000001693">
    <property type="component" value="Chromosome"/>
</dbReference>